<protein>
    <submittedName>
        <fullName evidence="2">Uncharacterized protein</fullName>
    </submittedName>
</protein>
<dbReference type="EMBL" id="JAHFXF010000248">
    <property type="protein sequence ID" value="KAG9691955.1"/>
    <property type="molecule type" value="Genomic_DNA"/>
</dbReference>
<gene>
    <name evidence="2" type="ORF">KCU76_g7070</name>
</gene>
<organism evidence="2 3">
    <name type="scientific">Aureobasidium melanogenum</name>
    <name type="common">Aureobasidium pullulans var. melanogenum</name>
    <dbReference type="NCBI Taxonomy" id="46634"/>
    <lineage>
        <taxon>Eukaryota</taxon>
        <taxon>Fungi</taxon>
        <taxon>Dikarya</taxon>
        <taxon>Ascomycota</taxon>
        <taxon>Pezizomycotina</taxon>
        <taxon>Dothideomycetes</taxon>
        <taxon>Dothideomycetidae</taxon>
        <taxon>Dothideales</taxon>
        <taxon>Saccotheciaceae</taxon>
        <taxon>Aureobasidium</taxon>
    </lineage>
</organism>
<feature type="transmembrane region" description="Helical" evidence="1">
    <location>
        <begin position="12"/>
        <end position="39"/>
    </location>
</feature>
<dbReference type="PANTHER" id="PTHR35408">
    <property type="entry name" value="CHROMOSOME 15, WHOLE GENOME SHOTGUN SEQUENCE"/>
    <property type="match status" value="1"/>
</dbReference>
<dbReference type="PANTHER" id="PTHR35408:SF1">
    <property type="entry name" value="GLYCOSYLTRANSFERASE 2-LIKE DOMAIN-CONTAINING PROTEIN"/>
    <property type="match status" value="1"/>
</dbReference>
<dbReference type="OrthoDB" id="38531at2759"/>
<feature type="transmembrane region" description="Helical" evidence="1">
    <location>
        <begin position="174"/>
        <end position="194"/>
    </location>
</feature>
<reference evidence="2" key="2">
    <citation type="submission" date="2021-08" db="EMBL/GenBank/DDBJ databases">
        <authorList>
            <person name="Gostincar C."/>
            <person name="Sun X."/>
            <person name="Song Z."/>
            <person name="Gunde-Cimerman N."/>
        </authorList>
    </citation>
    <scope>NUCLEOTIDE SEQUENCE</scope>
    <source>
        <strain evidence="2">EXF-9911</strain>
    </source>
</reference>
<evidence type="ECO:0000313" key="2">
    <source>
        <dbReference type="EMBL" id="KAG9691955.1"/>
    </source>
</evidence>
<keyword evidence="1" id="KW-0472">Membrane</keyword>
<dbReference type="Proteomes" id="UP000779574">
    <property type="component" value="Unassembled WGS sequence"/>
</dbReference>
<feature type="transmembrane region" description="Helical" evidence="1">
    <location>
        <begin position="51"/>
        <end position="72"/>
    </location>
</feature>
<evidence type="ECO:0000313" key="3">
    <source>
        <dbReference type="Proteomes" id="UP000779574"/>
    </source>
</evidence>
<reference evidence="2" key="1">
    <citation type="journal article" date="2021" name="J Fungi (Basel)">
        <title>Virulence traits and population genomics of the black yeast Aureobasidium melanogenum.</title>
        <authorList>
            <person name="Cernosa A."/>
            <person name="Sun X."/>
            <person name="Gostincar C."/>
            <person name="Fang C."/>
            <person name="Gunde-Cimerman N."/>
            <person name="Song Z."/>
        </authorList>
    </citation>
    <scope>NUCLEOTIDE SEQUENCE</scope>
    <source>
        <strain evidence="2">EXF-9911</strain>
    </source>
</reference>
<dbReference type="AlphaFoldDB" id="A0A9P8J7E7"/>
<feature type="transmembrane region" description="Helical" evidence="1">
    <location>
        <begin position="146"/>
        <end position="169"/>
    </location>
</feature>
<feature type="transmembrane region" description="Helical" evidence="1">
    <location>
        <begin position="84"/>
        <end position="106"/>
    </location>
</feature>
<sequence length="203" mass="22919">MSGIPFPSKLTILSYIGTYYAIGSAWLLTLLNYFIVGWYNTILDKYYLDSFKVYLSIIVVFTGLGNLALAILRYRTGEKSLLSSLVTNIMWIPLMTVFLGGLSLHVSQALLSHLVSIDMNWGATSKEVENTTFFKEVPKVMKNFKFTFLFCIGAAIGMVMLATVVPVFWRIDQFFAIFPLANIIVSHFLLPIALNPSLMLFTW</sequence>
<comment type="caution">
    <text evidence="2">The sequence shown here is derived from an EMBL/GenBank/DDBJ whole genome shotgun (WGS) entry which is preliminary data.</text>
</comment>
<accession>A0A9P8J7E7</accession>
<keyword evidence="1" id="KW-1133">Transmembrane helix</keyword>
<evidence type="ECO:0000256" key="1">
    <source>
        <dbReference type="SAM" id="Phobius"/>
    </source>
</evidence>
<feature type="non-terminal residue" evidence="2">
    <location>
        <position position="203"/>
    </location>
</feature>
<keyword evidence="1" id="KW-0812">Transmembrane</keyword>
<proteinExistence type="predicted"/>
<name>A0A9P8J7E7_AURME</name>